<reference evidence="9 10" key="1">
    <citation type="submission" date="2016-07" db="EMBL/GenBank/DDBJ databases">
        <title>Pervasive Adenine N6-methylation of Active Genes in Fungi.</title>
        <authorList>
            <consortium name="DOE Joint Genome Institute"/>
            <person name="Mondo S.J."/>
            <person name="Dannebaum R.O."/>
            <person name="Kuo R.C."/>
            <person name="Labutti K."/>
            <person name="Haridas S."/>
            <person name="Kuo A."/>
            <person name="Salamov A."/>
            <person name="Ahrendt S.R."/>
            <person name="Lipzen A."/>
            <person name="Sullivan W."/>
            <person name="Andreopoulos W.B."/>
            <person name="Clum A."/>
            <person name="Lindquist E."/>
            <person name="Daum C."/>
            <person name="Ramamoorthy G.K."/>
            <person name="Gryganskyi A."/>
            <person name="Culley D."/>
            <person name="Magnuson J.K."/>
            <person name="James T.Y."/>
            <person name="O'Malley M.A."/>
            <person name="Stajich J.E."/>
            <person name="Spatafora J.W."/>
            <person name="Visel A."/>
            <person name="Grigoriev I.V."/>
        </authorList>
    </citation>
    <scope>NUCLEOTIDE SEQUENCE [LARGE SCALE GENOMIC DNA]</scope>
    <source>
        <strain evidence="9 10">62-1032</strain>
    </source>
</reference>
<dbReference type="Gene3D" id="3.40.50.10240">
    <property type="entry name" value="Thiamin pyrophosphokinase, catalytic domain"/>
    <property type="match status" value="1"/>
</dbReference>
<gene>
    <name evidence="9" type="ORF">BCR35DRAFT_269805</name>
</gene>
<dbReference type="SUPFAM" id="SSF63862">
    <property type="entry name" value="Thiamin pyrophosphokinase, substrate-binding domain"/>
    <property type="match status" value="1"/>
</dbReference>
<feature type="domain" description="Thiamin pyrophosphokinase thiamin-binding" evidence="8">
    <location>
        <begin position="174"/>
        <end position="241"/>
    </location>
</feature>
<dbReference type="InterPro" id="IPR007373">
    <property type="entry name" value="Thiamin_PyroPKinase_B1-bd"/>
</dbReference>
<dbReference type="CDD" id="cd07995">
    <property type="entry name" value="TPK"/>
    <property type="match status" value="1"/>
</dbReference>
<dbReference type="PANTHER" id="PTHR13622:SF8">
    <property type="entry name" value="THIAMIN PYROPHOSPHOKINASE 1"/>
    <property type="match status" value="1"/>
</dbReference>
<comment type="pathway">
    <text evidence="1 7">Cofactor biosynthesis; thiamine diphosphate biosynthesis; thiamine diphosphate from thiamine: step 1/1.</text>
</comment>
<evidence type="ECO:0000256" key="4">
    <source>
        <dbReference type="ARBA" id="ARBA00022741"/>
    </source>
</evidence>
<organism evidence="9 10">
    <name type="scientific">Leucosporidium creatinivorum</name>
    <dbReference type="NCBI Taxonomy" id="106004"/>
    <lineage>
        <taxon>Eukaryota</taxon>
        <taxon>Fungi</taxon>
        <taxon>Dikarya</taxon>
        <taxon>Basidiomycota</taxon>
        <taxon>Pucciniomycotina</taxon>
        <taxon>Microbotryomycetes</taxon>
        <taxon>Leucosporidiales</taxon>
        <taxon>Leucosporidium</taxon>
    </lineage>
</organism>
<dbReference type="STRING" id="106004.A0A1Y2ECI2"/>
<dbReference type="InterPro" id="IPR036759">
    <property type="entry name" value="TPK_catalytic_sf"/>
</dbReference>
<dbReference type="InterPro" id="IPR036371">
    <property type="entry name" value="TPK_B1-bd_sf"/>
</dbReference>
<evidence type="ECO:0000256" key="5">
    <source>
        <dbReference type="ARBA" id="ARBA00022777"/>
    </source>
</evidence>
<sequence length="251" mass="27684">MASKQWTTISFMERSETYPNALIILNTPLAHDQLFRQIWAAASVRYCADGGANRLYDRFEDEATFLPDLIKGDLDSLKPHVRAYYESKNVPVIHDPDQDSTDLGKCIAALVEEEKRLGQGKGKEKEHQLVISGGLSGRLDQTIHTMHALMQLSEVRERTWAVGSESIACVLGKGNHDLTISLQHFGGTCGILPVGERAFVKTKGLKWDLGPDAYPTSVAEGVSSSNHLPQEDISVETDVPIVWTVEVRGAE</sequence>
<comment type="catalytic activity">
    <reaction evidence="7">
        <text>thiamine + ATP = thiamine diphosphate + AMP + H(+)</text>
        <dbReference type="Rhea" id="RHEA:11576"/>
        <dbReference type="ChEBI" id="CHEBI:15378"/>
        <dbReference type="ChEBI" id="CHEBI:18385"/>
        <dbReference type="ChEBI" id="CHEBI:30616"/>
        <dbReference type="ChEBI" id="CHEBI:58937"/>
        <dbReference type="ChEBI" id="CHEBI:456215"/>
    </reaction>
</comment>
<dbReference type="GO" id="GO:0009229">
    <property type="term" value="P:thiamine diphosphate biosynthetic process"/>
    <property type="evidence" value="ECO:0007669"/>
    <property type="project" value="UniProtKB-UniRule"/>
</dbReference>
<evidence type="ECO:0000256" key="6">
    <source>
        <dbReference type="ARBA" id="ARBA00022840"/>
    </source>
</evidence>
<evidence type="ECO:0000256" key="2">
    <source>
        <dbReference type="ARBA" id="ARBA00006785"/>
    </source>
</evidence>
<evidence type="ECO:0000313" key="9">
    <source>
        <dbReference type="EMBL" id="ORY69288.1"/>
    </source>
</evidence>
<protein>
    <recommendedName>
        <fullName evidence="7">Thiamine pyrophosphokinase</fullName>
        <ecNumber evidence="7">2.7.6.2</ecNumber>
    </recommendedName>
</protein>
<accession>A0A1Y2ECI2</accession>
<keyword evidence="10" id="KW-1185">Reference proteome</keyword>
<proteinExistence type="inferred from homology"/>
<dbReference type="Gene3D" id="2.60.120.320">
    <property type="entry name" value="Thiamin pyrophosphokinase, thiamin-binding domain"/>
    <property type="match status" value="1"/>
</dbReference>
<keyword evidence="5 7" id="KW-0418">Kinase</keyword>
<dbReference type="GO" id="GO:0006772">
    <property type="term" value="P:thiamine metabolic process"/>
    <property type="evidence" value="ECO:0007669"/>
    <property type="project" value="InterPro"/>
</dbReference>
<dbReference type="Proteomes" id="UP000193467">
    <property type="component" value="Unassembled WGS sequence"/>
</dbReference>
<evidence type="ECO:0000313" key="10">
    <source>
        <dbReference type="Proteomes" id="UP000193467"/>
    </source>
</evidence>
<dbReference type="PIRSF" id="PIRSF031057">
    <property type="entry name" value="Thiamin_pyrophosphokinase"/>
    <property type="match status" value="1"/>
</dbReference>
<dbReference type="Pfam" id="PF04265">
    <property type="entry name" value="TPK_B1_binding"/>
    <property type="match status" value="1"/>
</dbReference>
<keyword evidence="3 7" id="KW-0808">Transferase</keyword>
<dbReference type="Pfam" id="PF04263">
    <property type="entry name" value="TPK_catalytic"/>
    <property type="match status" value="1"/>
</dbReference>
<dbReference type="OrthoDB" id="2535780at2759"/>
<dbReference type="GO" id="GO:0016301">
    <property type="term" value="F:kinase activity"/>
    <property type="evidence" value="ECO:0007669"/>
    <property type="project" value="UniProtKB-UniRule"/>
</dbReference>
<dbReference type="GO" id="GO:0030975">
    <property type="term" value="F:thiamine binding"/>
    <property type="evidence" value="ECO:0007669"/>
    <property type="project" value="UniProtKB-UniRule"/>
</dbReference>
<comment type="similarity">
    <text evidence="2 7">Belongs to the thiamine pyrophosphokinase family.</text>
</comment>
<dbReference type="InParanoid" id="A0A1Y2ECI2"/>
<dbReference type="SUPFAM" id="SSF63999">
    <property type="entry name" value="Thiamin pyrophosphokinase, catalytic domain"/>
    <property type="match status" value="1"/>
</dbReference>
<evidence type="ECO:0000256" key="7">
    <source>
        <dbReference type="PIRNR" id="PIRNR031057"/>
    </source>
</evidence>
<dbReference type="AlphaFoldDB" id="A0A1Y2ECI2"/>
<keyword evidence="4 7" id="KW-0547">Nucleotide-binding</keyword>
<keyword evidence="6 7" id="KW-0067">ATP-binding</keyword>
<dbReference type="NCBIfam" id="TIGR01378">
    <property type="entry name" value="thi_PPkinase"/>
    <property type="match status" value="1"/>
</dbReference>
<dbReference type="SMART" id="SM00983">
    <property type="entry name" value="TPK_B1_binding"/>
    <property type="match status" value="1"/>
</dbReference>
<evidence type="ECO:0000259" key="8">
    <source>
        <dbReference type="SMART" id="SM00983"/>
    </source>
</evidence>
<dbReference type="UniPathway" id="UPA00060">
    <property type="reaction ID" value="UER00597"/>
</dbReference>
<dbReference type="InterPro" id="IPR006282">
    <property type="entry name" value="Thi_PPkinase"/>
</dbReference>
<evidence type="ECO:0000256" key="1">
    <source>
        <dbReference type="ARBA" id="ARBA00005078"/>
    </source>
</evidence>
<dbReference type="GO" id="GO:0004788">
    <property type="term" value="F:thiamine diphosphokinase activity"/>
    <property type="evidence" value="ECO:0007669"/>
    <property type="project" value="UniProtKB-UniRule"/>
</dbReference>
<name>A0A1Y2ECI2_9BASI</name>
<dbReference type="EMBL" id="MCGR01000057">
    <property type="protein sequence ID" value="ORY69288.1"/>
    <property type="molecule type" value="Genomic_DNA"/>
</dbReference>
<dbReference type="InterPro" id="IPR007371">
    <property type="entry name" value="TPK_catalytic"/>
</dbReference>
<dbReference type="EC" id="2.7.6.2" evidence="7"/>
<dbReference type="InterPro" id="IPR016966">
    <property type="entry name" value="Thiamin_pyrophosphokinase_euk"/>
</dbReference>
<comment type="caution">
    <text evidence="9">The sequence shown here is derived from an EMBL/GenBank/DDBJ whole genome shotgun (WGS) entry which is preliminary data.</text>
</comment>
<dbReference type="GO" id="GO:0005524">
    <property type="term" value="F:ATP binding"/>
    <property type="evidence" value="ECO:0007669"/>
    <property type="project" value="UniProtKB-UniRule"/>
</dbReference>
<evidence type="ECO:0000256" key="3">
    <source>
        <dbReference type="ARBA" id="ARBA00022679"/>
    </source>
</evidence>
<dbReference type="FunFam" id="2.60.120.320:FF:000001">
    <property type="entry name" value="Thiamine pyrophosphokinase"/>
    <property type="match status" value="1"/>
</dbReference>
<dbReference type="PANTHER" id="PTHR13622">
    <property type="entry name" value="THIAMIN PYROPHOSPHOKINASE"/>
    <property type="match status" value="1"/>
</dbReference>